<evidence type="ECO:0000313" key="2">
    <source>
        <dbReference type="Proteomes" id="UP000429181"/>
    </source>
</evidence>
<name>A0A4W2GVH4_BOBOX</name>
<dbReference type="Proteomes" id="UP000429181">
    <property type="component" value="Chromosome 1"/>
</dbReference>
<proteinExistence type="predicted"/>
<dbReference type="AlphaFoldDB" id="A0A4W2GVH4"/>
<dbReference type="Gene3D" id="3.30.160.20">
    <property type="match status" value="1"/>
</dbReference>
<reference evidence="1" key="2">
    <citation type="submission" date="2025-08" db="UniProtKB">
        <authorList>
            <consortium name="Ensembl"/>
        </authorList>
    </citation>
    <scope>IDENTIFICATION</scope>
</reference>
<accession>A0A4W2GVH4</accession>
<reference evidence="1 2" key="1">
    <citation type="submission" date="2018-11" db="EMBL/GenBank/DDBJ databases">
        <title>Haplotype-resolved cattle genomes.</title>
        <authorList>
            <person name="Low W.Y."/>
            <person name="Tearle R."/>
            <person name="Bickhart D.M."/>
            <person name="Rosen B.D."/>
            <person name="Koren S."/>
            <person name="Rhie A."/>
            <person name="Hiendleder S."/>
            <person name="Phillippy A.M."/>
            <person name="Smith T.P.L."/>
            <person name="Williams J.L."/>
        </authorList>
    </citation>
    <scope>NUCLEOTIDE SEQUENCE [LARGE SCALE GENOMIC DNA]</scope>
</reference>
<evidence type="ECO:0000313" key="1">
    <source>
        <dbReference type="Ensembl" id="ENSBIXP00005022340.1"/>
    </source>
</evidence>
<organism evidence="1 2">
    <name type="scientific">Bos indicus x Bos taurus</name>
    <name type="common">Hybrid cattle</name>
    <dbReference type="NCBI Taxonomy" id="30522"/>
    <lineage>
        <taxon>Eukaryota</taxon>
        <taxon>Metazoa</taxon>
        <taxon>Chordata</taxon>
        <taxon>Craniata</taxon>
        <taxon>Vertebrata</taxon>
        <taxon>Euteleostomi</taxon>
        <taxon>Mammalia</taxon>
        <taxon>Eutheria</taxon>
        <taxon>Laurasiatheria</taxon>
        <taxon>Artiodactyla</taxon>
        <taxon>Ruminantia</taxon>
        <taxon>Pecora</taxon>
        <taxon>Bovidae</taxon>
        <taxon>Bovinae</taxon>
        <taxon>Bos</taxon>
    </lineage>
</organism>
<protein>
    <submittedName>
        <fullName evidence="1">Uncharacterized protein</fullName>
    </submittedName>
</protein>
<dbReference type="Ensembl" id="ENSBIXT00005051325.1">
    <property type="protein sequence ID" value="ENSBIXP00005022340.1"/>
    <property type="gene ID" value="ENSBIXG00005025253.1"/>
</dbReference>
<sequence>MEIKFMEEIYLFSLPIKESEIIVFFLGTSLKDEVRAATALLVIGAIILAKLSIVPGDNGLLGKQDQQAPHCPLQGDWLLWLSAGVPHPCPQGHWHRLGPCGQDAPDDGWH</sequence>